<dbReference type="OrthoDB" id="45007at2759"/>
<reference evidence="2" key="1">
    <citation type="submission" date="2020-05" db="EMBL/GenBank/DDBJ databases">
        <title>WGS assembly of Corymbia citriodora subspecies variegata.</title>
        <authorList>
            <person name="Barry K."/>
            <person name="Hundley H."/>
            <person name="Shu S."/>
            <person name="Jenkins J."/>
            <person name="Grimwood J."/>
            <person name="Baten A."/>
        </authorList>
    </citation>
    <scope>NUCLEOTIDE SEQUENCE</scope>
    <source>
        <strain evidence="2">CV2-018</strain>
    </source>
</reference>
<accession>A0A8T0CH53</accession>
<dbReference type="Proteomes" id="UP000806378">
    <property type="component" value="Unassembled WGS sequence"/>
</dbReference>
<organism evidence="2 3">
    <name type="scientific">Corymbia citriodora subsp. variegata</name>
    <dbReference type="NCBI Taxonomy" id="360336"/>
    <lineage>
        <taxon>Eukaryota</taxon>
        <taxon>Viridiplantae</taxon>
        <taxon>Streptophyta</taxon>
        <taxon>Embryophyta</taxon>
        <taxon>Tracheophyta</taxon>
        <taxon>Spermatophyta</taxon>
        <taxon>Magnoliopsida</taxon>
        <taxon>eudicotyledons</taxon>
        <taxon>Gunneridae</taxon>
        <taxon>Pentapetalae</taxon>
        <taxon>rosids</taxon>
        <taxon>malvids</taxon>
        <taxon>Myrtales</taxon>
        <taxon>Myrtaceae</taxon>
        <taxon>Myrtoideae</taxon>
        <taxon>Eucalypteae</taxon>
        <taxon>Corymbia</taxon>
    </lineage>
</organism>
<dbReference type="EMBL" id="MU091619">
    <property type="protein sequence ID" value="KAF7846897.1"/>
    <property type="molecule type" value="Genomic_DNA"/>
</dbReference>
<proteinExistence type="predicted"/>
<dbReference type="InterPro" id="IPR008963">
    <property type="entry name" value="Purple_acid_Pase-like_N"/>
</dbReference>
<comment type="caution">
    <text evidence="2">The sequence shown here is derived from an EMBL/GenBank/DDBJ whole genome shotgun (WGS) entry which is preliminary data.</text>
</comment>
<protein>
    <submittedName>
        <fullName evidence="2">Uncharacterized protein</fullName>
    </submittedName>
</protein>
<dbReference type="SUPFAM" id="SSF49363">
    <property type="entry name" value="Purple acid phosphatase, N-terminal domain"/>
    <property type="match status" value="1"/>
</dbReference>
<dbReference type="Gramene" id="rna-gnl|WGS:JABURB|Cocit.L3613.1">
    <property type="protein sequence ID" value="cds-KAF7846897.1"/>
    <property type="gene ID" value="gene-BT93_L3613"/>
</dbReference>
<sequence>MAAMRPVLPGVPLVLLCFFLLCPCPGPLLAGGIPTTLEGPFPPVTVPLDKSFRGNAVDLPDTDRRVQRTVSDFEPEQISVSLSTSHDSVWISWITGPF</sequence>
<feature type="chain" id="PRO_5035921232" evidence="1">
    <location>
        <begin position="31"/>
        <end position="98"/>
    </location>
</feature>
<gene>
    <name evidence="2" type="ORF">BT93_L3613</name>
</gene>
<name>A0A8T0CH53_CORYI</name>
<keyword evidence="1" id="KW-0732">Signal</keyword>
<keyword evidence="3" id="KW-1185">Reference proteome</keyword>
<evidence type="ECO:0000313" key="3">
    <source>
        <dbReference type="Proteomes" id="UP000806378"/>
    </source>
</evidence>
<feature type="signal peptide" evidence="1">
    <location>
        <begin position="1"/>
        <end position="30"/>
    </location>
</feature>
<dbReference type="GO" id="GO:0003993">
    <property type="term" value="F:acid phosphatase activity"/>
    <property type="evidence" value="ECO:0007669"/>
    <property type="project" value="InterPro"/>
</dbReference>
<evidence type="ECO:0000313" key="2">
    <source>
        <dbReference type="EMBL" id="KAF7846897.1"/>
    </source>
</evidence>
<dbReference type="AlphaFoldDB" id="A0A8T0CH53"/>
<evidence type="ECO:0000256" key="1">
    <source>
        <dbReference type="SAM" id="SignalP"/>
    </source>
</evidence>
<dbReference type="GO" id="GO:0046872">
    <property type="term" value="F:metal ion binding"/>
    <property type="evidence" value="ECO:0007669"/>
    <property type="project" value="InterPro"/>
</dbReference>